<accession>A0A9J6P4X9</accession>
<sequence>MKNRFFVILRDNKMLININDQSNIVEYSFTDLETYPNIPFYINIFETENVRKKIKPIVYENLNTLSEKIFKPEVFVLVDDDTMGTEKRAIEEFILLSLAPKKVAIVPQCLLLAPKDIEKYIAVSKSCRLIILSYIKNRKVLAQKFIDNKEYSVEELKELIRNLHDECKLNKLNIYLNGTHLKKYAEIGKVIDIYELLNNTQNLLLNS</sequence>
<dbReference type="RefSeq" id="WP_250860390.1">
    <property type="nucleotide sequence ID" value="NZ_JAGSOJ010000003.1"/>
</dbReference>
<dbReference type="Proteomes" id="UP001056429">
    <property type="component" value="Unassembled WGS sequence"/>
</dbReference>
<evidence type="ECO:0000313" key="2">
    <source>
        <dbReference type="EMBL" id="MCM1991284.1"/>
    </source>
</evidence>
<dbReference type="EMBL" id="JAGSOJ010000003">
    <property type="protein sequence ID" value="MCM1991284.1"/>
    <property type="molecule type" value="Genomic_DNA"/>
</dbReference>
<proteinExistence type="predicted"/>
<name>A0A9J6P4X9_9CLOT</name>
<reference evidence="2" key="1">
    <citation type="journal article" date="2021" name="mSystems">
        <title>Bacteria and Archaea Synergistically Convert Glycine Betaine to Biogenic Methane in the Formosa Cold Seep of the South China Sea.</title>
        <authorList>
            <person name="Li L."/>
            <person name="Zhang W."/>
            <person name="Zhang S."/>
            <person name="Song L."/>
            <person name="Sun Q."/>
            <person name="Zhang H."/>
            <person name="Xiang H."/>
            <person name="Dong X."/>
        </authorList>
    </citation>
    <scope>NUCLEOTIDE SEQUENCE</scope>
    <source>
        <strain evidence="2">ZWT</strain>
    </source>
</reference>
<reference evidence="2" key="2">
    <citation type="submission" date="2021-04" db="EMBL/GenBank/DDBJ databases">
        <authorList>
            <person name="Dong X."/>
        </authorList>
    </citation>
    <scope>NUCLEOTIDE SEQUENCE</scope>
    <source>
        <strain evidence="2">ZWT</strain>
    </source>
</reference>
<keyword evidence="3" id="KW-1185">Reference proteome</keyword>
<protein>
    <submittedName>
        <fullName evidence="2">Uncharacterized protein</fullName>
    </submittedName>
</protein>
<gene>
    <name evidence="2" type="ORF">KDK92_16235</name>
</gene>
<evidence type="ECO:0000256" key="1">
    <source>
        <dbReference type="SAM" id="Coils"/>
    </source>
</evidence>
<feature type="coiled-coil region" evidence="1">
    <location>
        <begin position="146"/>
        <end position="173"/>
    </location>
</feature>
<dbReference type="AlphaFoldDB" id="A0A9J6P4X9"/>
<comment type="caution">
    <text evidence="2">The sequence shown here is derived from an EMBL/GenBank/DDBJ whole genome shotgun (WGS) entry which is preliminary data.</text>
</comment>
<organism evidence="2 3">
    <name type="scientific">Oceanirhabdus seepicola</name>
    <dbReference type="NCBI Taxonomy" id="2828781"/>
    <lineage>
        <taxon>Bacteria</taxon>
        <taxon>Bacillati</taxon>
        <taxon>Bacillota</taxon>
        <taxon>Clostridia</taxon>
        <taxon>Eubacteriales</taxon>
        <taxon>Clostridiaceae</taxon>
        <taxon>Oceanirhabdus</taxon>
    </lineage>
</organism>
<evidence type="ECO:0000313" key="3">
    <source>
        <dbReference type="Proteomes" id="UP001056429"/>
    </source>
</evidence>
<keyword evidence="1" id="KW-0175">Coiled coil</keyword>